<protein>
    <recommendedName>
        <fullName evidence="4">Phenyloxazoline synthase MbtB</fullName>
    </recommendedName>
    <alternativeName>
        <fullName evidence="8">Mycobactin synthetase protein B</fullName>
    </alternativeName>
</protein>
<dbReference type="Proteomes" id="UP001566476">
    <property type="component" value="Unassembled WGS sequence"/>
</dbReference>
<dbReference type="InterPro" id="IPR045851">
    <property type="entry name" value="AMP-bd_C_sf"/>
</dbReference>
<dbReference type="PANTHER" id="PTHR45527:SF10">
    <property type="entry name" value="PYOCHELIN SYNTHASE PCHF"/>
    <property type="match status" value="1"/>
</dbReference>
<sequence length="2205" mass="232792">MDRSASLTTELTTQVRETLGVDDLDPDEDLFAAGLDSLTLIRLVQRLRRTGYDTSFEELAGNPTLTAWSRLLGEAAPRPRPSVPATAAELAEEFELATLQHAYWVGRDPEQPLGGVAAHFFTEFDRPAGEGLDPGRLESAVRDVVARHPMLRTVVLDGSRQRTGAPDVWPGLVVHDLREHAPAEVETELEVLRRRLTHQRLDVAAGHVLDVHLSLLPGGASRVHVDLDMIAADALSLRVVLDDLRRRYAGQVLPDLRYDVRRYRADAERTLAPDVARDREHWRSVLADLPDPPELPLSPAAAGVDPTRSRRLHHHLTAAEVSALQHHARRHGVTVAAALATAFAEALATTTSSQRFLLNLPLFHRAPVDAEVDALVGDFTSSVLLDTDVSRHREFGEQARGVQERLRTAVSHGAYSGVEVLRDLARHRGIPQVIAPVVYTSAIGLGELFTGPVRAALGEPSFIISQGPQVVLDAQVTELDGGLLLNWDARAEVLPTGLLETAFAGYVDLVRGLIDGTAWSVPFDPRSDHPAGPGNLDRRDETPGPRTLHERFFQHARRAPDATALVEETGEHVPYGELADDALRIAGYLTARGVTRGTTVLLDLPRDRRQVAAALGVLAAGAAYVPLGAAWPQARRDAVRASAAASAALDPTTLAAALAHAPLTASVDVAPEDLAYVLFTSGSTGEPKGVELPHRAPAATLDALSADLGLGPGDRTLALADLEFDMSVFDLFAPLSVGAAAVLVSPERRRDGAALARTAVGHGATVVNCVPGLLDALLAGASGTPLPRLRAVLLGGDRIAPALVGRLAELAPGARFLALGGMTEAAVHSTMHEVRGPDAVDPGWTCVPWGTPLPGVACRVVDPRGRRRPRGVAGELEVAGTGLARGYRGRADLTAERFVQDERDGGPEAGRWYRSGDVVVETGDGRLGYVGRTDGQVKVRGVRIELGEVVAALEAQPGVEAAAAVLLTEPSPAVGAVVVGRDLPSTAGLAAAAGLRLPAAAVPRTILPVQTIPLTRNGKVDADAVRQLLTRPAGTDLARRTPVRTPAERAVAAVWSDLLGAADPAREDDFFVLGGDSLLGTRCLAALRARGLDGRLRDLFQAPDLAGFAARLVRGDGPVPVVVPADPRGRFAPFELTDVQRAYLTGRDPELPLGGVGTHHYTEYDGVDVDLDRVARAWDALVQRHDMLRAVVVADPDGTPRQRVLPHVPPTRIPVVDVTDADEATVEAALAGLRADHSHWAGDPARFPLHALRAVRYWRAGLVRTRTAVSLDYLVLDATSILLLHAELDALCAGRSLPEPAGLTFRDYQRHVGAERGSADAEAYWDRRSAELPPAPDLPTALDPTTVRAPRTARREFVLDADRWDRLQENARRHGLTPSAALLDCYAQVLGAWSGQDALSLTLTVFDRRAVHPDVDRVVGDFTSLALTSWHADPRADGRTGRVARIAALARRLAEDLDHRGVPATEVLRRLARREGRPLPVPVVFTSSVGLSGGAAGPGGAQGALGRRVAGLSQTPQVLLDDQVLEVDGGGLLVAWDAVEEVFPAGVLDGMFEVHCRLVEHLAETADWDLDLAPDGLLPADQVRVRRAVEAAAAQPRTGGAARAASAHGPRLHDGFFHRARQDPGRPAVLAAGTTWTYAELADRALRVGAAVRGVLGARGAAEELVAVVLPKGPEQVAAVLGVLAAGATYVPIGVDVPDRRREEVLARAGVRAVLHPPGSAPGPVPGLDVPAALTHDPLPGPLPGDPGSLAYVIHTSGSSGVPKGVEITHRAAVATVAEVASRWDLGETDRVFALSALDFDLSVFDVFGALATGGALVLPHEDERREPSRWAELVDEHAVTVWNSVPALLDVLLRTRDGAFGSLRLALVSGDWVGTDLAGRLAAATAGRGRLVALGGATEASVWSNAHEPDPASAAELTSVPYGRPLRGQRFRVVGPGGRDCPDLVAGELWIGGSGVARGYRGDPARTAAAFVTAADGERWYRTGDRGRYLPGGVLEFLGRLDGQVKVSGHRLELGEVEAALLADERVLAAVAYTVGGRGARTLRAAVVPSDPGALPPHEVASVLGALADRLPGWAVPAALDVLGTLPLTANGKVDRARLAGTALAVPAVGDELPGGDVDDATRTVVAAWTAELGRGPASATENFFAAGGDSLTALRLVATLRGRTGRVVEARQFLSAPTVAGLAATLRRAPATPDEPGTETGTL</sequence>
<dbReference type="SUPFAM" id="SSF52777">
    <property type="entry name" value="CoA-dependent acyltransferases"/>
    <property type="match status" value="4"/>
</dbReference>
<dbReference type="PROSITE" id="PS00455">
    <property type="entry name" value="AMP_BINDING"/>
    <property type="match status" value="2"/>
</dbReference>
<dbReference type="PROSITE" id="PS00012">
    <property type="entry name" value="PHOSPHOPANTETHEINE"/>
    <property type="match status" value="2"/>
</dbReference>
<evidence type="ECO:0000313" key="11">
    <source>
        <dbReference type="EMBL" id="MEZ0492061.1"/>
    </source>
</evidence>
<dbReference type="InterPro" id="IPR001242">
    <property type="entry name" value="Condensation_dom"/>
</dbReference>
<name>A0ABV4I065_9ACTN</name>
<dbReference type="Gene3D" id="3.30.559.10">
    <property type="entry name" value="Chloramphenicol acetyltransferase-like domain"/>
    <property type="match status" value="2"/>
</dbReference>
<evidence type="ECO:0000256" key="4">
    <source>
        <dbReference type="ARBA" id="ARBA00016743"/>
    </source>
</evidence>
<keyword evidence="12" id="KW-1185">Reference proteome</keyword>
<comment type="cofactor">
    <cofactor evidence="1">
        <name>pantetheine 4'-phosphate</name>
        <dbReference type="ChEBI" id="CHEBI:47942"/>
    </cofactor>
</comment>
<dbReference type="InterPro" id="IPR000873">
    <property type="entry name" value="AMP-dep_synth/lig_dom"/>
</dbReference>
<reference evidence="11 12" key="1">
    <citation type="submission" date="2024-07" db="EMBL/GenBank/DDBJ databases">
        <authorList>
            <person name="Thanompreechachai J."/>
            <person name="Duangmal K."/>
        </authorList>
    </citation>
    <scope>NUCLEOTIDE SEQUENCE [LARGE SCALE GENOMIC DNA]</scope>
    <source>
        <strain evidence="11 12">TBRC 1896</strain>
    </source>
</reference>
<dbReference type="Pfam" id="PF00550">
    <property type="entry name" value="PP-binding"/>
    <property type="match status" value="3"/>
</dbReference>
<dbReference type="InterPro" id="IPR009081">
    <property type="entry name" value="PP-bd_ACP"/>
</dbReference>
<dbReference type="EMBL" id="JBGGTQ010000003">
    <property type="protein sequence ID" value="MEZ0492061.1"/>
    <property type="molecule type" value="Genomic_DNA"/>
</dbReference>
<dbReference type="PROSITE" id="PS50075">
    <property type="entry name" value="CARRIER"/>
    <property type="match status" value="3"/>
</dbReference>
<dbReference type="InterPro" id="IPR010071">
    <property type="entry name" value="AA_adenyl_dom"/>
</dbReference>
<dbReference type="RefSeq" id="WP_370718109.1">
    <property type="nucleotide sequence ID" value="NZ_JBGGTQ010000003.1"/>
</dbReference>
<feature type="domain" description="Carrier" evidence="10">
    <location>
        <begin position="2"/>
        <end position="76"/>
    </location>
</feature>
<dbReference type="CDD" id="cd19535">
    <property type="entry name" value="Cyc_NRPS"/>
    <property type="match status" value="2"/>
</dbReference>
<evidence type="ECO:0000313" key="12">
    <source>
        <dbReference type="Proteomes" id="UP001566476"/>
    </source>
</evidence>
<dbReference type="Gene3D" id="3.30.300.30">
    <property type="match status" value="2"/>
</dbReference>
<keyword evidence="7" id="KW-0436">Ligase</keyword>
<keyword evidence="6" id="KW-0597">Phosphoprotein</keyword>
<feature type="domain" description="Carrier" evidence="10">
    <location>
        <begin position="2117"/>
        <end position="2192"/>
    </location>
</feature>
<dbReference type="Gene3D" id="3.30.559.30">
    <property type="entry name" value="Nonribosomal peptide synthetase, condensation domain"/>
    <property type="match status" value="2"/>
</dbReference>
<evidence type="ECO:0000259" key="10">
    <source>
        <dbReference type="PROSITE" id="PS50075"/>
    </source>
</evidence>
<dbReference type="Pfam" id="PF00668">
    <property type="entry name" value="Condensation"/>
    <property type="match status" value="2"/>
</dbReference>
<gene>
    <name evidence="11" type="ORF">AB2L28_07405</name>
</gene>
<dbReference type="InterPro" id="IPR023213">
    <property type="entry name" value="CAT-like_dom_sf"/>
</dbReference>
<dbReference type="SMART" id="SM00823">
    <property type="entry name" value="PKS_PP"/>
    <property type="match status" value="3"/>
</dbReference>
<evidence type="ECO:0000256" key="9">
    <source>
        <dbReference type="SAM" id="MobiDB-lite"/>
    </source>
</evidence>
<dbReference type="SUPFAM" id="SSF47336">
    <property type="entry name" value="ACP-like"/>
    <property type="match status" value="3"/>
</dbReference>
<dbReference type="InterPro" id="IPR020806">
    <property type="entry name" value="PKS_PP-bd"/>
</dbReference>
<proteinExistence type="inferred from homology"/>
<dbReference type="Gene3D" id="1.10.1200.10">
    <property type="entry name" value="ACP-like"/>
    <property type="match status" value="3"/>
</dbReference>
<organism evidence="11 12">
    <name type="scientific">Kineococcus mangrovi</name>
    <dbReference type="NCBI Taxonomy" id="1660183"/>
    <lineage>
        <taxon>Bacteria</taxon>
        <taxon>Bacillati</taxon>
        <taxon>Actinomycetota</taxon>
        <taxon>Actinomycetes</taxon>
        <taxon>Kineosporiales</taxon>
        <taxon>Kineosporiaceae</taxon>
        <taxon>Kineococcus</taxon>
    </lineage>
</organism>
<feature type="region of interest" description="Disordered" evidence="9">
    <location>
        <begin position="524"/>
        <end position="545"/>
    </location>
</feature>
<dbReference type="SUPFAM" id="SSF56801">
    <property type="entry name" value="Acetyl-CoA synthetase-like"/>
    <property type="match status" value="2"/>
</dbReference>
<dbReference type="NCBIfam" id="TIGR01733">
    <property type="entry name" value="AA-adenyl-dom"/>
    <property type="match status" value="2"/>
</dbReference>
<dbReference type="Pfam" id="PF00501">
    <property type="entry name" value="AMP-binding"/>
    <property type="match status" value="2"/>
</dbReference>
<dbReference type="PANTHER" id="PTHR45527">
    <property type="entry name" value="NONRIBOSOMAL PEPTIDE SYNTHETASE"/>
    <property type="match status" value="1"/>
</dbReference>
<evidence type="ECO:0000256" key="1">
    <source>
        <dbReference type="ARBA" id="ARBA00001957"/>
    </source>
</evidence>
<feature type="compositionally biased region" description="Basic and acidic residues" evidence="9">
    <location>
        <begin position="536"/>
        <end position="545"/>
    </location>
</feature>
<accession>A0ABV4I065</accession>
<comment type="pathway">
    <text evidence="2">Siderophore biosynthesis; mycobactin biosynthesis.</text>
</comment>
<dbReference type="InterPro" id="IPR006162">
    <property type="entry name" value="Ppantetheine_attach_site"/>
</dbReference>
<evidence type="ECO:0000256" key="8">
    <source>
        <dbReference type="ARBA" id="ARBA00033440"/>
    </source>
</evidence>
<keyword evidence="5" id="KW-0596">Phosphopantetheine</keyword>
<dbReference type="InterPro" id="IPR036736">
    <property type="entry name" value="ACP-like_sf"/>
</dbReference>
<evidence type="ECO:0000256" key="6">
    <source>
        <dbReference type="ARBA" id="ARBA00022553"/>
    </source>
</evidence>
<comment type="similarity">
    <text evidence="3">Belongs to the ATP-dependent AMP-binding enzyme family. MbtB subfamily.</text>
</comment>
<feature type="domain" description="Carrier" evidence="10">
    <location>
        <begin position="1042"/>
        <end position="1116"/>
    </location>
</feature>
<evidence type="ECO:0000256" key="7">
    <source>
        <dbReference type="ARBA" id="ARBA00022598"/>
    </source>
</evidence>
<comment type="caution">
    <text evidence="11">The sequence shown here is derived from an EMBL/GenBank/DDBJ whole genome shotgun (WGS) entry which is preliminary data.</text>
</comment>
<evidence type="ECO:0000256" key="2">
    <source>
        <dbReference type="ARBA" id="ARBA00005102"/>
    </source>
</evidence>
<dbReference type="InterPro" id="IPR020845">
    <property type="entry name" value="AMP-binding_CS"/>
</dbReference>
<dbReference type="Gene3D" id="3.40.50.12780">
    <property type="entry name" value="N-terminal domain of ligase-like"/>
    <property type="match status" value="2"/>
</dbReference>
<evidence type="ECO:0000256" key="5">
    <source>
        <dbReference type="ARBA" id="ARBA00022450"/>
    </source>
</evidence>
<dbReference type="InterPro" id="IPR042099">
    <property type="entry name" value="ANL_N_sf"/>
</dbReference>
<evidence type="ECO:0000256" key="3">
    <source>
        <dbReference type="ARBA" id="ARBA00007380"/>
    </source>
</evidence>
<dbReference type="InterPro" id="IPR057737">
    <property type="entry name" value="Condensation_MtbB-like"/>
</dbReference>